<protein>
    <submittedName>
        <fullName evidence="2">Uncharacterized protein</fullName>
    </submittedName>
</protein>
<feature type="compositionally biased region" description="Pro residues" evidence="1">
    <location>
        <begin position="37"/>
        <end position="47"/>
    </location>
</feature>
<dbReference type="EMBL" id="KV417929">
    <property type="protein sequence ID" value="KZP04374.1"/>
    <property type="molecule type" value="Genomic_DNA"/>
</dbReference>
<reference evidence="2 3" key="1">
    <citation type="journal article" date="2016" name="Mol. Biol. Evol.">
        <title>Comparative Genomics of Early-Diverging Mushroom-Forming Fungi Provides Insights into the Origins of Lignocellulose Decay Capabilities.</title>
        <authorList>
            <person name="Nagy L.G."/>
            <person name="Riley R."/>
            <person name="Tritt A."/>
            <person name="Adam C."/>
            <person name="Daum C."/>
            <person name="Floudas D."/>
            <person name="Sun H."/>
            <person name="Yadav J.S."/>
            <person name="Pangilinan J."/>
            <person name="Larsson K.H."/>
            <person name="Matsuura K."/>
            <person name="Barry K."/>
            <person name="Labutti K."/>
            <person name="Kuo R."/>
            <person name="Ohm R.A."/>
            <person name="Bhattacharya S.S."/>
            <person name="Shirouzu T."/>
            <person name="Yoshinaga Y."/>
            <person name="Martin F.M."/>
            <person name="Grigoriev I.V."/>
            <person name="Hibbett D.S."/>
        </authorList>
    </citation>
    <scope>NUCLEOTIDE SEQUENCE [LARGE SCALE GENOMIC DNA]</scope>
    <source>
        <strain evidence="2 3">CBS 109695</strain>
    </source>
</reference>
<keyword evidence="3" id="KW-1185">Reference proteome</keyword>
<organism evidence="2 3">
    <name type="scientific">Athelia psychrophila</name>
    <dbReference type="NCBI Taxonomy" id="1759441"/>
    <lineage>
        <taxon>Eukaryota</taxon>
        <taxon>Fungi</taxon>
        <taxon>Dikarya</taxon>
        <taxon>Basidiomycota</taxon>
        <taxon>Agaricomycotina</taxon>
        <taxon>Agaricomycetes</taxon>
        <taxon>Agaricomycetidae</taxon>
        <taxon>Atheliales</taxon>
        <taxon>Atheliaceae</taxon>
        <taxon>Athelia</taxon>
    </lineage>
</organism>
<evidence type="ECO:0000313" key="2">
    <source>
        <dbReference type="EMBL" id="KZP04374.1"/>
    </source>
</evidence>
<proteinExistence type="predicted"/>
<feature type="region of interest" description="Disordered" evidence="1">
    <location>
        <begin position="1"/>
        <end position="69"/>
    </location>
</feature>
<sequence>MHLSNQETEFEPASNAHLASSTTIPIKIKIAVDAAPSPSPEPRPLPSTPSNGPAETTPATTKRYLRPLT</sequence>
<evidence type="ECO:0000256" key="1">
    <source>
        <dbReference type="SAM" id="MobiDB-lite"/>
    </source>
</evidence>
<name>A0A167UWD6_9AGAM</name>
<gene>
    <name evidence="2" type="ORF">FIBSPDRAFT_878577</name>
</gene>
<evidence type="ECO:0000313" key="3">
    <source>
        <dbReference type="Proteomes" id="UP000076532"/>
    </source>
</evidence>
<feature type="compositionally biased region" description="Polar residues" evidence="1">
    <location>
        <begin position="51"/>
        <end position="60"/>
    </location>
</feature>
<accession>A0A167UWD6</accession>
<dbReference type="AlphaFoldDB" id="A0A167UWD6"/>
<dbReference type="Proteomes" id="UP000076532">
    <property type="component" value="Unassembled WGS sequence"/>
</dbReference>